<feature type="transmembrane region" description="Helical" evidence="1">
    <location>
        <begin position="468"/>
        <end position="487"/>
    </location>
</feature>
<accession>A0A511VBE0</accession>
<keyword evidence="1" id="KW-1133">Transmembrane helix</keyword>
<feature type="transmembrane region" description="Helical" evidence="1">
    <location>
        <begin position="592"/>
        <end position="613"/>
    </location>
</feature>
<evidence type="ECO:0000313" key="3">
    <source>
        <dbReference type="Proteomes" id="UP000321157"/>
    </source>
</evidence>
<name>A0A511VBE0_9BACL</name>
<reference evidence="2 3" key="1">
    <citation type="submission" date="2019-07" db="EMBL/GenBank/DDBJ databases">
        <title>Whole genome shotgun sequence of Aneurinibacillus danicus NBRC 102444.</title>
        <authorList>
            <person name="Hosoyama A."/>
            <person name="Uohara A."/>
            <person name="Ohji S."/>
            <person name="Ichikawa N."/>
        </authorList>
    </citation>
    <scope>NUCLEOTIDE SEQUENCE [LARGE SCALE GENOMIC DNA]</scope>
    <source>
        <strain evidence="2 3">NBRC 102444</strain>
    </source>
</reference>
<protein>
    <submittedName>
        <fullName evidence="2">Membrane protein</fullName>
    </submittedName>
</protein>
<keyword evidence="1" id="KW-0812">Transmembrane</keyword>
<dbReference type="EMBL" id="BJXX01000172">
    <property type="protein sequence ID" value="GEN36235.1"/>
    <property type="molecule type" value="Genomic_DNA"/>
</dbReference>
<dbReference type="AlphaFoldDB" id="A0A511VBE0"/>
<feature type="transmembrane region" description="Helical" evidence="1">
    <location>
        <begin position="416"/>
        <end position="437"/>
    </location>
</feature>
<evidence type="ECO:0000313" key="2">
    <source>
        <dbReference type="EMBL" id="GEN36235.1"/>
    </source>
</evidence>
<evidence type="ECO:0000256" key="1">
    <source>
        <dbReference type="SAM" id="Phobius"/>
    </source>
</evidence>
<keyword evidence="1" id="KW-0472">Membrane</keyword>
<dbReference type="OrthoDB" id="3199331at2"/>
<proteinExistence type="predicted"/>
<feature type="transmembrane region" description="Helical" evidence="1">
    <location>
        <begin position="564"/>
        <end position="585"/>
    </location>
</feature>
<feature type="transmembrane region" description="Helical" evidence="1">
    <location>
        <begin position="540"/>
        <end position="558"/>
    </location>
</feature>
<dbReference type="Proteomes" id="UP000321157">
    <property type="component" value="Unassembled WGS sequence"/>
</dbReference>
<keyword evidence="3" id="KW-1185">Reference proteome</keyword>
<feature type="transmembrane region" description="Helical" evidence="1">
    <location>
        <begin position="685"/>
        <end position="704"/>
    </location>
</feature>
<dbReference type="RefSeq" id="WP_146811874.1">
    <property type="nucleotide sequence ID" value="NZ_BJXX01000172.1"/>
</dbReference>
<gene>
    <name evidence="2" type="ORF">ADA01nite_36950</name>
</gene>
<feature type="transmembrane region" description="Helical" evidence="1">
    <location>
        <begin position="507"/>
        <end position="528"/>
    </location>
</feature>
<feature type="transmembrane region" description="Helical" evidence="1">
    <location>
        <begin position="443"/>
        <end position="461"/>
    </location>
</feature>
<organism evidence="2 3">
    <name type="scientific">Aneurinibacillus danicus</name>
    <dbReference type="NCBI Taxonomy" id="267746"/>
    <lineage>
        <taxon>Bacteria</taxon>
        <taxon>Bacillati</taxon>
        <taxon>Bacillota</taxon>
        <taxon>Bacilli</taxon>
        <taxon>Bacillales</taxon>
        <taxon>Paenibacillaceae</taxon>
        <taxon>Aneurinibacillus group</taxon>
        <taxon>Aneurinibacillus</taxon>
    </lineage>
</organism>
<comment type="caution">
    <text evidence="2">The sequence shown here is derived from an EMBL/GenBank/DDBJ whole genome shotgun (WGS) entry which is preliminary data.</text>
</comment>
<feature type="transmembrane region" description="Helical" evidence="1">
    <location>
        <begin position="650"/>
        <end position="673"/>
    </location>
</feature>
<feature type="transmembrane region" description="Helical" evidence="1">
    <location>
        <begin position="382"/>
        <end position="404"/>
    </location>
</feature>
<sequence>MRKMTIFVVGICSVFLTVFFSFTTSILSQNRPTVIMLLVPELTRQDIRALYQNAAFSFLNQAAIGEMNMRTAVSLRDIHSVLTLGTGTRAAGSEWGRNAYGLSEKRTTGLAMYRQYMGEVPAMVRNGTILFPYASVLAENNKQKNTGAIPGLLGETLKKHGIRRAVIGNSDMSGKVSRLSVLLTMDRRGVTPQGWIGEETLIHSPFFPGGKKTDYSFLAYHVRQWQKRGTGFIAVELGDLVRLARYQSVISTQRYLQLRQQVMEEIAKFTETLTKERTQGQKIVLLSASLPDSEIAEKKRMAPVLLWEDGRGGGILTSGTTRQPGLAANIDMAPTILTWFGIQPPIEMKGMPLRTEREIGHDEFWKKAERIDHIYATRPAVLYPYVGMTITVLVLSSVLLFSFDRWKSTKEKALRILSYLLPFVLLVPFLLLLLPVVPGLPSPFLVVLLVSGVGLGLAHLLQRLSFAACYFWIGIINWVPLLLDGFTGGELICGSYLGYDPVIGARYYGIGNEYMGVLLGASILSIAMAGEMQRRHARRLVLTLMVLIVGLVVFYMAWPEGGSKAGGILVFLAALVYGIPAFSGFAWRKRYVAALLGIGMAAACLLFVLNYQASGAEQSHIGRAVGELARGNWQEIGRIIERKLTMNWRLILASIWSKLFIASFVVSLLLIYYQSERVGRIKRQYPWFTTGMKTISFGSFVALLVNDSGIIAAALAMLYALVPILYRLLWNGEASKEYTQHAPI</sequence>
<feature type="transmembrane region" description="Helical" evidence="1">
    <location>
        <begin position="710"/>
        <end position="729"/>
    </location>
</feature>